<organism evidence="3 4">
    <name type="scientific">Fusarium albosuccineum</name>
    <dbReference type="NCBI Taxonomy" id="1237068"/>
    <lineage>
        <taxon>Eukaryota</taxon>
        <taxon>Fungi</taxon>
        <taxon>Dikarya</taxon>
        <taxon>Ascomycota</taxon>
        <taxon>Pezizomycotina</taxon>
        <taxon>Sordariomycetes</taxon>
        <taxon>Hypocreomycetidae</taxon>
        <taxon>Hypocreales</taxon>
        <taxon>Nectriaceae</taxon>
        <taxon>Fusarium</taxon>
        <taxon>Fusarium decemcellulare species complex</taxon>
    </lineage>
</organism>
<keyword evidence="4" id="KW-1185">Reference proteome</keyword>
<comment type="caution">
    <text evidence="3">The sequence shown here is derived from an EMBL/GenBank/DDBJ whole genome shotgun (WGS) entry which is preliminary data.</text>
</comment>
<dbReference type="InterPro" id="IPR016161">
    <property type="entry name" value="Ald_DH/histidinol_DH"/>
</dbReference>
<evidence type="ECO:0000259" key="2">
    <source>
        <dbReference type="Pfam" id="PF00171"/>
    </source>
</evidence>
<dbReference type="GO" id="GO:0005737">
    <property type="term" value="C:cytoplasm"/>
    <property type="evidence" value="ECO:0007669"/>
    <property type="project" value="TreeGrafter"/>
</dbReference>
<dbReference type="GO" id="GO:0004777">
    <property type="term" value="F:succinate-semialdehyde dehydrogenase (NAD+) activity"/>
    <property type="evidence" value="ECO:0007669"/>
    <property type="project" value="TreeGrafter"/>
</dbReference>
<accession>A0A8H4LK41</accession>
<dbReference type="GO" id="GO:0009450">
    <property type="term" value="P:gamma-aminobutyric acid catabolic process"/>
    <property type="evidence" value="ECO:0007669"/>
    <property type="project" value="TreeGrafter"/>
</dbReference>
<proteinExistence type="predicted"/>
<dbReference type="Proteomes" id="UP000554235">
    <property type="component" value="Unassembled WGS sequence"/>
</dbReference>
<name>A0A8H4LK41_9HYPO</name>
<feature type="domain" description="Aldehyde dehydrogenase" evidence="2">
    <location>
        <begin position="2"/>
        <end position="66"/>
    </location>
</feature>
<dbReference type="InterPro" id="IPR050740">
    <property type="entry name" value="Aldehyde_DH_Superfamily"/>
</dbReference>
<dbReference type="InterPro" id="IPR016163">
    <property type="entry name" value="Ald_DH_C"/>
</dbReference>
<evidence type="ECO:0000313" key="4">
    <source>
        <dbReference type="Proteomes" id="UP000554235"/>
    </source>
</evidence>
<evidence type="ECO:0000313" key="3">
    <source>
        <dbReference type="EMBL" id="KAF4469613.1"/>
    </source>
</evidence>
<dbReference type="Gene3D" id="3.40.309.10">
    <property type="entry name" value="Aldehyde Dehydrogenase, Chain A, domain 2"/>
    <property type="match status" value="1"/>
</dbReference>
<gene>
    <name evidence="3" type="ORF">FALBO_3480</name>
</gene>
<dbReference type="SUPFAM" id="SSF53720">
    <property type="entry name" value="ALDH-like"/>
    <property type="match status" value="1"/>
</dbReference>
<dbReference type="InterPro" id="IPR015590">
    <property type="entry name" value="Aldehyde_DH_dom"/>
</dbReference>
<keyword evidence="1" id="KW-0560">Oxidoreductase</keyword>
<dbReference type="PANTHER" id="PTHR43353">
    <property type="entry name" value="SUCCINATE-SEMIALDEHYDE DEHYDROGENASE, MITOCHONDRIAL"/>
    <property type="match status" value="1"/>
</dbReference>
<evidence type="ECO:0000256" key="1">
    <source>
        <dbReference type="ARBA" id="ARBA00023002"/>
    </source>
</evidence>
<dbReference type="OrthoDB" id="310895at2759"/>
<reference evidence="3 4" key="1">
    <citation type="submission" date="2020-01" db="EMBL/GenBank/DDBJ databases">
        <title>Identification and distribution of gene clusters putatively required for synthesis of sphingolipid metabolism inhibitors in phylogenetically diverse species of the filamentous fungus Fusarium.</title>
        <authorList>
            <person name="Kim H.-S."/>
            <person name="Busman M."/>
            <person name="Brown D.W."/>
            <person name="Divon H."/>
            <person name="Uhlig S."/>
            <person name="Proctor R.H."/>
        </authorList>
    </citation>
    <scope>NUCLEOTIDE SEQUENCE [LARGE SCALE GENOMIC DNA]</scope>
    <source>
        <strain evidence="3 4">NRRL 20459</strain>
    </source>
</reference>
<protein>
    <submittedName>
        <fullName evidence="3">Succinate-semialdehyde dehydrogenase</fullName>
    </submittedName>
</protein>
<sequence length="119" mass="13274">MDSSMKLSCEETFGPVCGLFTFETEDEVTKLANDTSMGLASYVFSKNMDRLWKMFEKSEAGMIGLAKHWQQFCGRERVPDPEDGNLDDQLKKWEVGGYSREPGCIGYVLGLTLVKVGCG</sequence>
<dbReference type="AlphaFoldDB" id="A0A8H4LK41"/>
<dbReference type="Pfam" id="PF00171">
    <property type="entry name" value="Aldedh"/>
    <property type="match status" value="1"/>
</dbReference>
<dbReference type="EMBL" id="JAADYS010000452">
    <property type="protein sequence ID" value="KAF4469613.1"/>
    <property type="molecule type" value="Genomic_DNA"/>
</dbReference>
<dbReference type="PANTHER" id="PTHR43353:SF7">
    <property type="entry name" value="SUCCINATE SEMIALDEHYDE DEHYDROGENASE (EUROFUNG)"/>
    <property type="match status" value="1"/>
</dbReference>